<evidence type="ECO:0000313" key="3">
    <source>
        <dbReference type="Proteomes" id="UP000250235"/>
    </source>
</evidence>
<dbReference type="AlphaFoldDB" id="A0A2Z7BZ78"/>
<dbReference type="Proteomes" id="UP000250235">
    <property type="component" value="Unassembled WGS sequence"/>
</dbReference>
<keyword evidence="3" id="KW-1185">Reference proteome</keyword>
<name>A0A2Z7BZ78_9LAMI</name>
<gene>
    <name evidence="2" type="ORF">F511_15624</name>
</gene>
<feature type="region of interest" description="Disordered" evidence="1">
    <location>
        <begin position="1"/>
        <end position="20"/>
    </location>
</feature>
<accession>A0A2Z7BZ78</accession>
<evidence type="ECO:0000313" key="2">
    <source>
        <dbReference type="EMBL" id="KZV39962.1"/>
    </source>
</evidence>
<proteinExistence type="predicted"/>
<protein>
    <submittedName>
        <fullName evidence="2">Uncharacterized protein</fullName>
    </submittedName>
</protein>
<sequence length="64" mass="7170">MDIYNSNGLSWADQWDPEPIPSETEIVKTKGKDGSGQGKIGKKLLSLKWMKNFGKKSQNNTEKS</sequence>
<reference evidence="2 3" key="1">
    <citation type="journal article" date="2015" name="Proc. Natl. Acad. Sci. U.S.A.">
        <title>The resurrection genome of Boea hygrometrica: A blueprint for survival of dehydration.</title>
        <authorList>
            <person name="Xiao L."/>
            <person name="Yang G."/>
            <person name="Zhang L."/>
            <person name="Yang X."/>
            <person name="Zhao S."/>
            <person name="Ji Z."/>
            <person name="Zhou Q."/>
            <person name="Hu M."/>
            <person name="Wang Y."/>
            <person name="Chen M."/>
            <person name="Xu Y."/>
            <person name="Jin H."/>
            <person name="Xiao X."/>
            <person name="Hu G."/>
            <person name="Bao F."/>
            <person name="Hu Y."/>
            <person name="Wan P."/>
            <person name="Li L."/>
            <person name="Deng X."/>
            <person name="Kuang T."/>
            <person name="Xiang C."/>
            <person name="Zhu J.K."/>
            <person name="Oliver M.J."/>
            <person name="He Y."/>
        </authorList>
    </citation>
    <scope>NUCLEOTIDE SEQUENCE [LARGE SCALE GENOMIC DNA]</scope>
    <source>
        <strain evidence="3">cv. XS01</strain>
    </source>
</reference>
<dbReference type="EMBL" id="KV000856">
    <property type="protein sequence ID" value="KZV39962.1"/>
    <property type="molecule type" value="Genomic_DNA"/>
</dbReference>
<organism evidence="2 3">
    <name type="scientific">Dorcoceras hygrometricum</name>
    <dbReference type="NCBI Taxonomy" id="472368"/>
    <lineage>
        <taxon>Eukaryota</taxon>
        <taxon>Viridiplantae</taxon>
        <taxon>Streptophyta</taxon>
        <taxon>Embryophyta</taxon>
        <taxon>Tracheophyta</taxon>
        <taxon>Spermatophyta</taxon>
        <taxon>Magnoliopsida</taxon>
        <taxon>eudicotyledons</taxon>
        <taxon>Gunneridae</taxon>
        <taxon>Pentapetalae</taxon>
        <taxon>asterids</taxon>
        <taxon>lamiids</taxon>
        <taxon>Lamiales</taxon>
        <taxon>Gesneriaceae</taxon>
        <taxon>Didymocarpoideae</taxon>
        <taxon>Trichosporeae</taxon>
        <taxon>Loxocarpinae</taxon>
        <taxon>Dorcoceras</taxon>
    </lineage>
</organism>
<evidence type="ECO:0000256" key="1">
    <source>
        <dbReference type="SAM" id="MobiDB-lite"/>
    </source>
</evidence>
<dbReference type="OrthoDB" id="913419at2759"/>